<reference evidence="13" key="1">
    <citation type="submission" date="2017-04" db="EMBL/GenBank/DDBJ databases">
        <title>Finegoldia magna isolated from orthopedic joint implant-associated infections.</title>
        <authorList>
            <person name="Bjorklund S."/>
            <person name="Bruggemann H."/>
            <person name="Jensen A."/>
            <person name="Hellmark B."/>
            <person name="Soderquist B."/>
        </authorList>
    </citation>
    <scope>NUCLEOTIDE SEQUENCE [LARGE SCALE GENOMIC DNA]</scope>
    <source>
        <strain evidence="13">12T273</strain>
    </source>
</reference>
<evidence type="ECO:0000256" key="3">
    <source>
        <dbReference type="ARBA" id="ARBA00022670"/>
    </source>
</evidence>
<keyword evidence="2 9" id="KW-1003">Cell membrane</keyword>
<dbReference type="GO" id="GO:0005886">
    <property type="term" value="C:plasma membrane"/>
    <property type="evidence" value="ECO:0007669"/>
    <property type="project" value="UniProtKB-SubCell"/>
</dbReference>
<keyword evidence="6 9" id="KW-0378">Hydrolase</keyword>
<comment type="caution">
    <text evidence="9">Lacks conserved residue(s) required for the propagation of feature annotation.</text>
</comment>
<evidence type="ECO:0000313" key="13">
    <source>
        <dbReference type="Proteomes" id="UP000215546"/>
    </source>
</evidence>
<comment type="catalytic activity">
    <reaction evidence="9 10">
        <text>Release of signal peptides from bacterial membrane prolipoproteins. Hydrolyzes -Xaa-Yaa-Zaa-|-(S,diacylglyceryl)Cys-, in which Xaa is hydrophobic (preferably Leu), and Yaa (Ala or Ser) and Zaa (Gly or Ala) have small, neutral side chains.</text>
        <dbReference type="EC" id="3.4.23.36"/>
    </reaction>
</comment>
<comment type="subcellular location">
    <subcellularLocation>
        <location evidence="9">Cell membrane</location>
        <topology evidence="9">Multi-pass membrane protein</topology>
    </subcellularLocation>
</comment>
<dbReference type="EMBL" id="NDYE01000011">
    <property type="protein sequence ID" value="OXZ32588.1"/>
    <property type="molecule type" value="Genomic_DNA"/>
</dbReference>
<keyword evidence="8 9" id="KW-0472">Membrane</keyword>
<accession>A0A233VJK2</accession>
<evidence type="ECO:0000256" key="9">
    <source>
        <dbReference type="HAMAP-Rule" id="MF_00161"/>
    </source>
</evidence>
<dbReference type="PROSITE" id="PS00855">
    <property type="entry name" value="SPASE_II"/>
    <property type="match status" value="1"/>
</dbReference>
<keyword evidence="7 9" id="KW-1133">Transmembrane helix</keyword>
<dbReference type="EC" id="3.4.23.36" evidence="9"/>
<evidence type="ECO:0000256" key="11">
    <source>
        <dbReference type="RuleBase" id="RU004181"/>
    </source>
</evidence>
<evidence type="ECO:0000256" key="1">
    <source>
        <dbReference type="ARBA" id="ARBA00006139"/>
    </source>
</evidence>
<evidence type="ECO:0000256" key="10">
    <source>
        <dbReference type="RuleBase" id="RU000594"/>
    </source>
</evidence>
<name>A0A233VJK2_FINMA</name>
<feature type="active site" evidence="9">
    <location>
        <position position="110"/>
    </location>
</feature>
<proteinExistence type="inferred from homology"/>
<evidence type="ECO:0000256" key="4">
    <source>
        <dbReference type="ARBA" id="ARBA00022692"/>
    </source>
</evidence>
<evidence type="ECO:0000256" key="8">
    <source>
        <dbReference type="ARBA" id="ARBA00023136"/>
    </source>
</evidence>
<organism evidence="12 13">
    <name type="scientific">Finegoldia magna</name>
    <name type="common">Peptostreptococcus magnus</name>
    <dbReference type="NCBI Taxonomy" id="1260"/>
    <lineage>
        <taxon>Bacteria</taxon>
        <taxon>Bacillati</taxon>
        <taxon>Bacillota</taxon>
        <taxon>Tissierellia</taxon>
        <taxon>Tissierellales</taxon>
        <taxon>Peptoniphilaceae</taxon>
        <taxon>Finegoldia</taxon>
    </lineage>
</organism>
<comment type="caution">
    <text evidence="12">The sequence shown here is derived from an EMBL/GenBank/DDBJ whole genome shotgun (WGS) entry which is preliminary data.</text>
</comment>
<dbReference type="HAMAP" id="MF_00161">
    <property type="entry name" value="LspA"/>
    <property type="match status" value="1"/>
</dbReference>
<feature type="transmembrane region" description="Helical" evidence="9">
    <location>
        <begin position="124"/>
        <end position="144"/>
    </location>
</feature>
<dbReference type="AlphaFoldDB" id="A0A233VJK2"/>
<evidence type="ECO:0000313" key="12">
    <source>
        <dbReference type="EMBL" id="OXZ32588.1"/>
    </source>
</evidence>
<dbReference type="NCBIfam" id="TIGR00077">
    <property type="entry name" value="lspA"/>
    <property type="match status" value="1"/>
</dbReference>
<evidence type="ECO:0000256" key="6">
    <source>
        <dbReference type="ARBA" id="ARBA00022801"/>
    </source>
</evidence>
<keyword evidence="5 9" id="KW-0064">Aspartyl protease</keyword>
<sequence length="148" mass="16717">MVTILMMILVIGLDHLTKYMAISLKEGDIIIFDKFLKLTYLENRGAAFGILENKKIILMIITLLIIGFVIVYIFKNYKSLVSFEKVIYGLLLGGALGNLIDRIFRGYVIDFISVILPFNYDFPVFNVADIAVVVSCILLVIFSLKGQK</sequence>
<feature type="transmembrane region" description="Helical" evidence="9">
    <location>
        <begin position="86"/>
        <end position="104"/>
    </location>
</feature>
<comment type="function">
    <text evidence="9 10">This protein specifically catalyzes the removal of signal peptides from prolipoproteins.</text>
</comment>
<comment type="pathway">
    <text evidence="9">Protein modification; lipoprotein biosynthesis (signal peptide cleavage).</text>
</comment>
<evidence type="ECO:0000256" key="2">
    <source>
        <dbReference type="ARBA" id="ARBA00022475"/>
    </source>
</evidence>
<dbReference type="Pfam" id="PF01252">
    <property type="entry name" value="Peptidase_A8"/>
    <property type="match status" value="1"/>
</dbReference>
<dbReference type="RefSeq" id="WP_094208508.1">
    <property type="nucleotide sequence ID" value="NZ_NDYE01000011.1"/>
</dbReference>
<keyword evidence="3 9" id="KW-0645">Protease</keyword>
<keyword evidence="4 9" id="KW-0812">Transmembrane</keyword>
<dbReference type="PRINTS" id="PR00781">
    <property type="entry name" value="LIPOSIGPTASE"/>
</dbReference>
<dbReference type="UniPathway" id="UPA00665"/>
<comment type="similarity">
    <text evidence="1 9 11">Belongs to the peptidase A8 family.</text>
</comment>
<feature type="transmembrane region" description="Helical" evidence="9">
    <location>
        <begin position="56"/>
        <end position="74"/>
    </location>
</feature>
<evidence type="ECO:0000256" key="5">
    <source>
        <dbReference type="ARBA" id="ARBA00022750"/>
    </source>
</evidence>
<dbReference type="GO" id="GO:0004190">
    <property type="term" value="F:aspartic-type endopeptidase activity"/>
    <property type="evidence" value="ECO:0007669"/>
    <property type="project" value="UniProtKB-UniRule"/>
</dbReference>
<gene>
    <name evidence="9" type="primary">lspA</name>
    <name evidence="12" type="ORF">B9N55_04975</name>
</gene>
<dbReference type="InterPro" id="IPR001872">
    <property type="entry name" value="Peptidase_A8"/>
</dbReference>
<feature type="active site" evidence="9">
    <location>
        <position position="129"/>
    </location>
</feature>
<protein>
    <recommendedName>
        <fullName evidence="9">Lipoprotein signal peptidase</fullName>
        <ecNumber evidence="9">3.4.23.36</ecNumber>
    </recommendedName>
    <alternativeName>
        <fullName evidence="9">Prolipoprotein signal peptidase</fullName>
    </alternativeName>
    <alternativeName>
        <fullName evidence="9">Signal peptidase II</fullName>
        <shortName evidence="9">SPase II</shortName>
    </alternativeName>
</protein>
<dbReference type="Proteomes" id="UP000215546">
    <property type="component" value="Unassembled WGS sequence"/>
</dbReference>
<evidence type="ECO:0000256" key="7">
    <source>
        <dbReference type="ARBA" id="ARBA00022989"/>
    </source>
</evidence>
<dbReference type="PANTHER" id="PTHR33695">
    <property type="entry name" value="LIPOPROTEIN SIGNAL PEPTIDASE"/>
    <property type="match status" value="1"/>
</dbReference>
<dbReference type="PANTHER" id="PTHR33695:SF1">
    <property type="entry name" value="LIPOPROTEIN SIGNAL PEPTIDASE"/>
    <property type="match status" value="1"/>
</dbReference>
<dbReference type="GO" id="GO:0006508">
    <property type="term" value="P:proteolysis"/>
    <property type="evidence" value="ECO:0007669"/>
    <property type="project" value="UniProtKB-KW"/>
</dbReference>